<organism evidence="2 3">
    <name type="scientific">Cellulosimicrobium cellulans</name>
    <name type="common">Arthrobacter luteus</name>
    <dbReference type="NCBI Taxonomy" id="1710"/>
    <lineage>
        <taxon>Bacteria</taxon>
        <taxon>Bacillati</taxon>
        <taxon>Actinomycetota</taxon>
        <taxon>Actinomycetes</taxon>
        <taxon>Micrococcales</taxon>
        <taxon>Promicromonosporaceae</taxon>
        <taxon>Cellulosimicrobium</taxon>
    </lineage>
</organism>
<evidence type="ECO:0000313" key="3">
    <source>
        <dbReference type="Proteomes" id="UP001165168"/>
    </source>
</evidence>
<evidence type="ECO:0000313" key="2">
    <source>
        <dbReference type="EMBL" id="GLY58477.1"/>
    </source>
</evidence>
<gene>
    <name evidence="2" type="ORF">Ccel01_30790</name>
</gene>
<feature type="region of interest" description="Disordered" evidence="1">
    <location>
        <begin position="1"/>
        <end position="30"/>
    </location>
</feature>
<dbReference type="AlphaFoldDB" id="A0AAV5PAS6"/>
<reference evidence="2" key="1">
    <citation type="submission" date="2023-03" db="EMBL/GenBank/DDBJ databases">
        <title>Cellulosimicrobium cellulans NBRC 103059.</title>
        <authorList>
            <person name="Ichikawa N."/>
            <person name="Sato H."/>
            <person name="Tonouchi N."/>
        </authorList>
    </citation>
    <scope>NUCLEOTIDE SEQUENCE</scope>
    <source>
        <strain evidence="2">NBRC 103059</strain>
    </source>
</reference>
<proteinExistence type="predicted"/>
<protein>
    <submittedName>
        <fullName evidence="2">Uncharacterized protein</fullName>
    </submittedName>
</protein>
<comment type="caution">
    <text evidence="2">The sequence shown here is derived from an EMBL/GenBank/DDBJ whole genome shotgun (WGS) entry which is preliminary data.</text>
</comment>
<name>A0AAV5PAS6_CELCE</name>
<dbReference type="Proteomes" id="UP001165168">
    <property type="component" value="Unassembled WGS sequence"/>
</dbReference>
<evidence type="ECO:0000256" key="1">
    <source>
        <dbReference type="SAM" id="MobiDB-lite"/>
    </source>
</evidence>
<dbReference type="EMBL" id="BSTG01000004">
    <property type="protein sequence ID" value="GLY58477.1"/>
    <property type="molecule type" value="Genomic_DNA"/>
</dbReference>
<sequence length="74" mass="7957">MPRDATPDLQVVDRPHVPGGGDLERRAPDVEDRHPVVLAVRVGDLLGEAQDVAVEREGGVVVLRLDDEPELADG</sequence>
<accession>A0AAV5PAS6</accession>